<comment type="caution">
    <text evidence="2">The sequence shown here is derived from an EMBL/GenBank/DDBJ whole genome shotgun (WGS) entry which is preliminary data.</text>
</comment>
<protein>
    <submittedName>
        <fullName evidence="2">DUF2867 domain-containing protein</fullName>
    </submittedName>
</protein>
<name>A0ABU8V7J8_9NEIS</name>
<proteinExistence type="predicted"/>
<dbReference type="Proteomes" id="UP001224516">
    <property type="component" value="Unassembled WGS sequence"/>
</dbReference>
<organism evidence="2 3">
    <name type="scientific">Chromobacterium amazonense</name>
    <dbReference type="NCBI Taxonomy" id="1382803"/>
    <lineage>
        <taxon>Bacteria</taxon>
        <taxon>Pseudomonadati</taxon>
        <taxon>Pseudomonadota</taxon>
        <taxon>Betaproteobacteria</taxon>
        <taxon>Neisseriales</taxon>
        <taxon>Chromobacteriaceae</taxon>
        <taxon>Chromobacterium</taxon>
    </lineage>
</organism>
<dbReference type="EMBL" id="JAVFJF020000045">
    <property type="protein sequence ID" value="MEJ8676420.1"/>
    <property type="molecule type" value="Genomic_DNA"/>
</dbReference>
<accession>A0ABU8V7J8</accession>
<reference evidence="2 3" key="1">
    <citation type="submission" date="2023-12" db="EMBL/GenBank/DDBJ databases">
        <title>Evaluation and characterization of a potential secondary metabolite violacein from indigenous Chromobacterium amazonense SAM215.</title>
        <authorList>
            <person name="Tarafdar M.R."/>
            <person name="Abedin S.M."/>
            <person name="Atiqua A."/>
            <person name="Saha A."/>
            <person name="Khan S.N."/>
        </authorList>
    </citation>
    <scope>NUCLEOTIDE SEQUENCE [LARGE SCALE GENOMIC DNA]</scope>
    <source>
        <strain evidence="2 3">SAM215</strain>
    </source>
</reference>
<feature type="region of interest" description="Disordered" evidence="1">
    <location>
        <begin position="1"/>
        <end position="23"/>
    </location>
</feature>
<keyword evidence="3" id="KW-1185">Reference proteome</keyword>
<evidence type="ECO:0000313" key="2">
    <source>
        <dbReference type="EMBL" id="MEJ8676420.1"/>
    </source>
</evidence>
<dbReference type="InterPro" id="IPR021295">
    <property type="entry name" value="DUF2867"/>
</dbReference>
<gene>
    <name evidence="2" type="ORF">QCL97_016945</name>
</gene>
<dbReference type="Pfam" id="PF11066">
    <property type="entry name" value="DUF2867"/>
    <property type="match status" value="1"/>
</dbReference>
<evidence type="ECO:0000313" key="3">
    <source>
        <dbReference type="Proteomes" id="UP001224516"/>
    </source>
</evidence>
<dbReference type="RefSeq" id="WP_340225039.1">
    <property type="nucleotide sequence ID" value="NZ_JAVFJF020000045.1"/>
</dbReference>
<evidence type="ECO:0000256" key="1">
    <source>
        <dbReference type="SAM" id="MobiDB-lite"/>
    </source>
</evidence>
<sequence>MQGLGNAASGPKRPNPQGRAPFAPTLRCSALAENDYAARETPRFVAKRIPARPLTKRQQPLGIFGILYLGEHAVVLGQDDRHLDFRLVLQWQPGWLRIATLVRPHNLLGRGYLAWVTPWHHLIAGASGRRMAAALQSERSLAA</sequence>